<evidence type="ECO:0000256" key="3">
    <source>
        <dbReference type="ARBA" id="ARBA00022475"/>
    </source>
</evidence>
<gene>
    <name evidence="11" type="ORF">ICL16_36215</name>
</gene>
<evidence type="ECO:0000313" key="12">
    <source>
        <dbReference type="Proteomes" id="UP000629098"/>
    </source>
</evidence>
<keyword evidence="6 10" id="KW-1133">Transmembrane helix</keyword>
<evidence type="ECO:0000256" key="9">
    <source>
        <dbReference type="PIRNR" id="PIRNR016636"/>
    </source>
</evidence>
<name>A0A8J6XTM6_9CYAN</name>
<keyword evidence="5 10" id="KW-0812">Transmembrane</keyword>
<feature type="transmembrane region" description="Helical" evidence="10">
    <location>
        <begin position="358"/>
        <end position="377"/>
    </location>
</feature>
<evidence type="ECO:0000256" key="10">
    <source>
        <dbReference type="SAM" id="Phobius"/>
    </source>
</evidence>
<feature type="transmembrane region" description="Helical" evidence="10">
    <location>
        <begin position="314"/>
        <end position="338"/>
    </location>
</feature>
<dbReference type="InterPro" id="IPR004299">
    <property type="entry name" value="MBOAT_fam"/>
</dbReference>
<keyword evidence="3 9" id="KW-1003">Cell membrane</keyword>
<evidence type="ECO:0000256" key="7">
    <source>
        <dbReference type="ARBA" id="ARBA00023136"/>
    </source>
</evidence>
<dbReference type="InterPro" id="IPR028362">
    <property type="entry name" value="AlgI"/>
</dbReference>
<dbReference type="InterPro" id="IPR051085">
    <property type="entry name" value="MB_O-acyltransferase"/>
</dbReference>
<dbReference type="AlphaFoldDB" id="A0A8J6XTM6"/>
<dbReference type="RefSeq" id="WP_190836423.1">
    <property type="nucleotide sequence ID" value="NZ_CAWPPI010000110.1"/>
</dbReference>
<feature type="transmembrane region" description="Helical" evidence="10">
    <location>
        <begin position="422"/>
        <end position="444"/>
    </location>
</feature>
<evidence type="ECO:0000256" key="4">
    <source>
        <dbReference type="ARBA" id="ARBA00022679"/>
    </source>
</evidence>
<comment type="caution">
    <text evidence="11">The sequence shown here is derived from an EMBL/GenBank/DDBJ whole genome shotgun (WGS) entry which is preliminary data.</text>
</comment>
<evidence type="ECO:0000256" key="1">
    <source>
        <dbReference type="ARBA" id="ARBA00004651"/>
    </source>
</evidence>
<keyword evidence="7 9" id="KW-0472">Membrane</keyword>
<dbReference type="PANTHER" id="PTHR13285:SF23">
    <property type="entry name" value="TEICHOIC ACID D-ALANYLTRANSFERASE"/>
    <property type="match status" value="1"/>
</dbReference>
<evidence type="ECO:0000313" key="11">
    <source>
        <dbReference type="EMBL" id="MBD2777351.1"/>
    </source>
</evidence>
<dbReference type="PANTHER" id="PTHR13285">
    <property type="entry name" value="ACYLTRANSFERASE"/>
    <property type="match status" value="1"/>
</dbReference>
<feature type="transmembrane region" description="Helical" evidence="10">
    <location>
        <begin position="81"/>
        <end position="100"/>
    </location>
</feature>
<evidence type="ECO:0000256" key="8">
    <source>
        <dbReference type="ARBA" id="ARBA00023315"/>
    </source>
</evidence>
<dbReference type="Proteomes" id="UP000629098">
    <property type="component" value="Unassembled WGS sequence"/>
</dbReference>
<evidence type="ECO:0000256" key="6">
    <source>
        <dbReference type="ARBA" id="ARBA00022989"/>
    </source>
</evidence>
<dbReference type="Pfam" id="PF03062">
    <property type="entry name" value="MBOAT"/>
    <property type="match status" value="1"/>
</dbReference>
<keyword evidence="4 9" id="KW-0808">Transferase</keyword>
<evidence type="ECO:0000256" key="2">
    <source>
        <dbReference type="ARBA" id="ARBA00010323"/>
    </source>
</evidence>
<keyword evidence="8 9" id="KW-0012">Acyltransferase</keyword>
<dbReference type="GO" id="GO:0042121">
    <property type="term" value="P:alginic acid biosynthetic process"/>
    <property type="evidence" value="ECO:0007669"/>
    <property type="project" value="InterPro"/>
</dbReference>
<proteinExistence type="inferred from homology"/>
<evidence type="ECO:0000256" key="5">
    <source>
        <dbReference type="ARBA" id="ARBA00022692"/>
    </source>
</evidence>
<accession>A0A8J6XTM6</accession>
<feature type="transmembrane region" description="Helical" evidence="10">
    <location>
        <begin position="150"/>
        <end position="170"/>
    </location>
</feature>
<feature type="transmembrane region" description="Helical" evidence="10">
    <location>
        <begin position="190"/>
        <end position="207"/>
    </location>
</feature>
<organism evidence="11 12">
    <name type="scientific">Iningainema tapete BLCC-T55</name>
    <dbReference type="NCBI Taxonomy" id="2748662"/>
    <lineage>
        <taxon>Bacteria</taxon>
        <taxon>Bacillati</taxon>
        <taxon>Cyanobacteriota</taxon>
        <taxon>Cyanophyceae</taxon>
        <taxon>Nostocales</taxon>
        <taxon>Scytonemataceae</taxon>
        <taxon>Iningainema tapete</taxon>
    </lineage>
</organism>
<feature type="transmembrane region" description="Helical" evidence="10">
    <location>
        <begin position="6"/>
        <end position="23"/>
    </location>
</feature>
<reference evidence="11" key="1">
    <citation type="submission" date="2020-09" db="EMBL/GenBank/DDBJ databases">
        <title>Iningainema tapete sp. nov. (Scytonemataceae, Cyanobacteria) from greenhouses in central Florida (USA) produces two types of nodularin with biosynthetic potential for microcystin-LR and anabaenopeptins.</title>
        <authorList>
            <person name="Berthold D.E."/>
            <person name="Lefler F.W."/>
            <person name="Huang I.-S."/>
            <person name="Abdulla H."/>
            <person name="Zimba P.V."/>
            <person name="Laughinghouse H.D. IV."/>
        </authorList>
    </citation>
    <scope>NUCLEOTIDE SEQUENCE</scope>
    <source>
        <strain evidence="11">BLCCT55</strain>
    </source>
</reference>
<keyword evidence="12" id="KW-1185">Reference proteome</keyword>
<protein>
    <submittedName>
        <fullName evidence="11">MBOAT family protein</fullName>
    </submittedName>
</protein>
<comment type="subcellular location">
    <subcellularLocation>
        <location evidence="1">Cell membrane</location>
        <topology evidence="1">Multi-pass membrane protein</topology>
    </subcellularLocation>
</comment>
<dbReference type="GO" id="GO:0016746">
    <property type="term" value="F:acyltransferase activity"/>
    <property type="evidence" value="ECO:0007669"/>
    <property type="project" value="UniProtKB-KW"/>
</dbReference>
<sequence>MLFNSYAFIFVFLPITLFGFFSIAKYRLIKLAIGWLVLASLVFYAQWTIVYLPLLLISILFNYQISTFITNAKQGSKKAKTFLWIGLLVNFGLLGYYKYANFFLGAIDKVTGLNLGISEIVLPIGISFYTFTQSAYLVDAYRGETKEYSFLTYCLLVTFFPHLIAGPILHHKDVIPQFENLRNFVFSPKNMALGLSLFVMGLGKKLLIADPVSQWVDPLFRAADTLSCLEAWVGALGYTFQLYFDFSGYSDMAVGLGLMLNIHLPINFDSPYKSISVIEFWRRWHISLSNFLRDYLYIPLGGNRRGKTRQYINLWLTMLLGGLWHGAGWTFVIWGALHGTLLVINHWWRKLQIPLPKLLSWTMTFVAVVVGWVIFRAASIKDAIAMLIAMTGVKGFIMHPSYQPYQEWMDKFGANMNGELPRLAVSFGWILTVLIGLLLWVTLLPNSQQVLQKIKFNLWWATFLGCIATLCLLSLNRVSVFLYFQF</sequence>
<dbReference type="GO" id="GO:0005886">
    <property type="term" value="C:plasma membrane"/>
    <property type="evidence" value="ECO:0007669"/>
    <property type="project" value="UniProtKB-SubCell"/>
</dbReference>
<dbReference type="EMBL" id="JACXAE010000110">
    <property type="protein sequence ID" value="MBD2777351.1"/>
    <property type="molecule type" value="Genomic_DNA"/>
</dbReference>
<feature type="transmembrane region" description="Helical" evidence="10">
    <location>
        <begin position="456"/>
        <end position="475"/>
    </location>
</feature>
<dbReference type="PIRSF" id="PIRSF500217">
    <property type="entry name" value="AlgI"/>
    <property type="match status" value="1"/>
</dbReference>
<dbReference type="InterPro" id="IPR024194">
    <property type="entry name" value="Ac/AlaTfrase_AlgI/DltB"/>
</dbReference>
<dbReference type="PIRSF" id="PIRSF016636">
    <property type="entry name" value="AlgI_DltB"/>
    <property type="match status" value="1"/>
</dbReference>
<comment type="similarity">
    <text evidence="2 9">Belongs to the membrane-bound acyltransferase family.</text>
</comment>
<feature type="transmembrane region" description="Helical" evidence="10">
    <location>
        <begin position="120"/>
        <end position="138"/>
    </location>
</feature>